<reference evidence="5 6" key="1">
    <citation type="submission" date="2015-02" db="EMBL/GenBank/DDBJ databases">
        <title>Draft genome sequences of ten Microbacterium spp. with emphasis on heavy metal contaminated environments.</title>
        <authorList>
            <person name="Corretto E."/>
        </authorList>
    </citation>
    <scope>NUCLEOTIDE SEQUENCE [LARGE SCALE GENOMIC DNA]</scope>
    <source>
        <strain evidence="5 6">ARN176</strain>
    </source>
</reference>
<dbReference type="Pfam" id="PF12802">
    <property type="entry name" value="MarR_2"/>
    <property type="match status" value="1"/>
</dbReference>
<dbReference type="InterPro" id="IPR036390">
    <property type="entry name" value="WH_DNA-bd_sf"/>
</dbReference>
<organism evidence="5 6">
    <name type="scientific">Microbacterium azadirachtae</name>
    <dbReference type="NCBI Taxonomy" id="582680"/>
    <lineage>
        <taxon>Bacteria</taxon>
        <taxon>Bacillati</taxon>
        <taxon>Actinomycetota</taxon>
        <taxon>Actinomycetes</taxon>
        <taxon>Micrococcales</taxon>
        <taxon>Microbacteriaceae</taxon>
        <taxon>Microbacterium</taxon>
    </lineage>
</organism>
<evidence type="ECO:0000259" key="4">
    <source>
        <dbReference type="PROSITE" id="PS50995"/>
    </source>
</evidence>
<evidence type="ECO:0000256" key="3">
    <source>
        <dbReference type="ARBA" id="ARBA00023163"/>
    </source>
</evidence>
<evidence type="ECO:0000313" key="5">
    <source>
        <dbReference type="EMBL" id="KJL32748.1"/>
    </source>
</evidence>
<feature type="domain" description="HTH marR-type" evidence="4">
    <location>
        <begin position="3"/>
        <end position="135"/>
    </location>
</feature>
<keyword evidence="2 5" id="KW-0238">DNA-binding</keyword>
<dbReference type="Proteomes" id="UP000033740">
    <property type="component" value="Unassembled WGS sequence"/>
</dbReference>
<keyword evidence="3" id="KW-0804">Transcription</keyword>
<dbReference type="PATRIC" id="fig|582680.6.peg.2598"/>
<dbReference type="Gene3D" id="1.10.10.10">
    <property type="entry name" value="Winged helix-like DNA-binding domain superfamily/Winged helix DNA-binding domain"/>
    <property type="match status" value="1"/>
</dbReference>
<comment type="caution">
    <text evidence="5">The sequence shown here is derived from an EMBL/GenBank/DDBJ whole genome shotgun (WGS) entry which is preliminary data.</text>
</comment>
<dbReference type="RefSeq" id="WP_045272598.1">
    <property type="nucleotide sequence ID" value="NZ_JYIX01000036.1"/>
</dbReference>
<evidence type="ECO:0000256" key="1">
    <source>
        <dbReference type="ARBA" id="ARBA00023015"/>
    </source>
</evidence>
<dbReference type="SMART" id="SM00347">
    <property type="entry name" value="HTH_MARR"/>
    <property type="match status" value="1"/>
</dbReference>
<dbReference type="AlphaFoldDB" id="A0A0F0LHZ0"/>
<protein>
    <submittedName>
        <fullName evidence="5">DNA-binding transcriptional repressor MarR</fullName>
    </submittedName>
</protein>
<name>A0A0F0LHZ0_9MICO</name>
<dbReference type="PANTHER" id="PTHR42756">
    <property type="entry name" value="TRANSCRIPTIONAL REGULATOR, MARR"/>
    <property type="match status" value="1"/>
</dbReference>
<dbReference type="STRING" id="582680.RS86_02530"/>
<proteinExistence type="predicted"/>
<dbReference type="InterPro" id="IPR036388">
    <property type="entry name" value="WH-like_DNA-bd_sf"/>
</dbReference>
<accession>A0A0F0LHZ0</accession>
<evidence type="ECO:0000256" key="2">
    <source>
        <dbReference type="ARBA" id="ARBA00023125"/>
    </source>
</evidence>
<evidence type="ECO:0000313" key="6">
    <source>
        <dbReference type="Proteomes" id="UP000033740"/>
    </source>
</evidence>
<dbReference type="PANTHER" id="PTHR42756:SF1">
    <property type="entry name" value="TRANSCRIPTIONAL REPRESSOR OF EMRAB OPERON"/>
    <property type="match status" value="1"/>
</dbReference>
<sequence>MEGTNFTYVIKQLELALRPYFEEVCAQAGMTIAQFTALTVLERRPGITSSELARRSFVRAQTMAQTMDPLLDAGLVRRERDPEHARRLLLFLTDEGVAAVARTAPRLAELERLLTRGFAEEETAALADYLRRARRTLESHTLAEFRKGATDLVP</sequence>
<dbReference type="EMBL" id="JYIX01000036">
    <property type="protein sequence ID" value="KJL32748.1"/>
    <property type="molecule type" value="Genomic_DNA"/>
</dbReference>
<dbReference type="PROSITE" id="PS50995">
    <property type="entry name" value="HTH_MARR_2"/>
    <property type="match status" value="1"/>
</dbReference>
<dbReference type="SUPFAM" id="SSF46785">
    <property type="entry name" value="Winged helix' DNA-binding domain"/>
    <property type="match status" value="1"/>
</dbReference>
<dbReference type="GO" id="GO:0003677">
    <property type="term" value="F:DNA binding"/>
    <property type="evidence" value="ECO:0007669"/>
    <property type="project" value="UniProtKB-KW"/>
</dbReference>
<keyword evidence="1" id="KW-0805">Transcription regulation</keyword>
<dbReference type="InterPro" id="IPR000835">
    <property type="entry name" value="HTH_MarR-typ"/>
</dbReference>
<dbReference type="GO" id="GO:0003700">
    <property type="term" value="F:DNA-binding transcription factor activity"/>
    <property type="evidence" value="ECO:0007669"/>
    <property type="project" value="InterPro"/>
</dbReference>
<keyword evidence="6" id="KW-1185">Reference proteome</keyword>
<gene>
    <name evidence="5" type="ORF">RS86_02530</name>
</gene>